<sequence length="88" mass="9403">MPPLSKNLTDTVDLVQGAEPSTAEPADTTPEDSTLATSQAPSSSRSIPPSVALVPLARVQSLKAQMATVLHHIQPWMQNSIDEAKDRK</sequence>
<feature type="region of interest" description="Disordered" evidence="1">
    <location>
        <begin position="1"/>
        <end position="49"/>
    </location>
</feature>
<dbReference type="EMBL" id="RXGB01001609">
    <property type="protein sequence ID" value="TMW98207.1"/>
    <property type="molecule type" value="Genomic_DNA"/>
</dbReference>
<protein>
    <submittedName>
        <fullName evidence="2">Uncharacterized protein</fullName>
    </submittedName>
</protein>
<gene>
    <name evidence="2" type="ORF">EJD97_004364</name>
</gene>
<name>A0A6N2BUQ7_SOLCI</name>
<feature type="compositionally biased region" description="Polar residues" evidence="1">
    <location>
        <begin position="31"/>
        <end position="47"/>
    </location>
</feature>
<dbReference type="AlphaFoldDB" id="A0A6N2BUQ7"/>
<accession>A0A6N2BUQ7</accession>
<proteinExistence type="predicted"/>
<comment type="caution">
    <text evidence="2">The sequence shown here is derived from an EMBL/GenBank/DDBJ whole genome shotgun (WGS) entry which is preliminary data.</text>
</comment>
<evidence type="ECO:0000313" key="2">
    <source>
        <dbReference type="EMBL" id="TMW98207.1"/>
    </source>
</evidence>
<reference evidence="2" key="1">
    <citation type="submission" date="2019-05" db="EMBL/GenBank/DDBJ databases">
        <title>The de novo reference genome and transcriptome assemblies of the wild tomato species Solanum chilense.</title>
        <authorList>
            <person name="Stam R."/>
            <person name="Nosenko T."/>
            <person name="Hoerger A.C."/>
            <person name="Stephan W."/>
            <person name="Seidel M.A."/>
            <person name="Kuhn J.M.M."/>
            <person name="Haberer G."/>
            <person name="Tellier A."/>
        </authorList>
    </citation>
    <scope>NUCLEOTIDE SEQUENCE</scope>
    <source>
        <tissue evidence="2">Mature leaves</tissue>
    </source>
</reference>
<evidence type="ECO:0000256" key="1">
    <source>
        <dbReference type="SAM" id="MobiDB-lite"/>
    </source>
</evidence>
<organism evidence="2">
    <name type="scientific">Solanum chilense</name>
    <name type="common">Tomato</name>
    <name type="synonym">Lycopersicon chilense</name>
    <dbReference type="NCBI Taxonomy" id="4083"/>
    <lineage>
        <taxon>Eukaryota</taxon>
        <taxon>Viridiplantae</taxon>
        <taxon>Streptophyta</taxon>
        <taxon>Embryophyta</taxon>
        <taxon>Tracheophyta</taxon>
        <taxon>Spermatophyta</taxon>
        <taxon>Magnoliopsida</taxon>
        <taxon>eudicotyledons</taxon>
        <taxon>Gunneridae</taxon>
        <taxon>Pentapetalae</taxon>
        <taxon>asterids</taxon>
        <taxon>lamiids</taxon>
        <taxon>Solanales</taxon>
        <taxon>Solanaceae</taxon>
        <taxon>Solanoideae</taxon>
        <taxon>Solaneae</taxon>
        <taxon>Solanum</taxon>
        <taxon>Solanum subgen. Lycopersicon</taxon>
    </lineage>
</organism>
<feature type="compositionally biased region" description="Polar residues" evidence="1">
    <location>
        <begin position="1"/>
        <end position="10"/>
    </location>
</feature>